<dbReference type="GO" id="GO:0003735">
    <property type="term" value="F:structural constituent of ribosome"/>
    <property type="evidence" value="ECO:0007669"/>
    <property type="project" value="InterPro"/>
</dbReference>
<dbReference type="InterPro" id="IPR012678">
    <property type="entry name" value="Ribosomal_uL23/eL15/eS24_sf"/>
</dbReference>
<accession>A0A1F5VK51</accession>
<comment type="similarity">
    <text evidence="1">Belongs to the universal ribosomal protein uL23 family.</text>
</comment>
<dbReference type="Pfam" id="PF00276">
    <property type="entry name" value="Ribosomal_L23"/>
    <property type="match status" value="1"/>
</dbReference>
<evidence type="ECO:0000256" key="3">
    <source>
        <dbReference type="ARBA" id="ARBA00023274"/>
    </source>
</evidence>
<evidence type="ECO:0000256" key="2">
    <source>
        <dbReference type="ARBA" id="ARBA00022980"/>
    </source>
</evidence>
<dbReference type="Proteomes" id="UP000177451">
    <property type="component" value="Unassembled WGS sequence"/>
</dbReference>
<keyword evidence="3" id="KW-0687">Ribonucleoprotein</keyword>
<dbReference type="SUPFAM" id="SSF54189">
    <property type="entry name" value="Ribosomal proteins S24e, L23 and L15e"/>
    <property type="match status" value="1"/>
</dbReference>
<dbReference type="PANTHER" id="PTHR11620">
    <property type="entry name" value="60S RIBOSOMAL PROTEIN L23A"/>
    <property type="match status" value="1"/>
</dbReference>
<name>A0A1F5VK51_9BACT</name>
<dbReference type="InterPro" id="IPR012677">
    <property type="entry name" value="Nucleotide-bd_a/b_plait_sf"/>
</dbReference>
<dbReference type="InterPro" id="IPR013025">
    <property type="entry name" value="Ribosomal_uL23-like"/>
</dbReference>
<protein>
    <recommendedName>
        <fullName evidence="4">50S ribosomal protein L23</fullName>
    </recommendedName>
</protein>
<evidence type="ECO:0000256" key="1">
    <source>
        <dbReference type="ARBA" id="ARBA00006700"/>
    </source>
</evidence>
<dbReference type="GO" id="GO:1990904">
    <property type="term" value="C:ribonucleoprotein complex"/>
    <property type="evidence" value="ECO:0007669"/>
    <property type="project" value="UniProtKB-KW"/>
</dbReference>
<proteinExistence type="inferred from homology"/>
<reference evidence="5 6" key="1">
    <citation type="journal article" date="2016" name="Nat. Commun.">
        <title>Thousands of microbial genomes shed light on interconnected biogeochemical processes in an aquifer system.</title>
        <authorList>
            <person name="Anantharaman K."/>
            <person name="Brown C.T."/>
            <person name="Hug L.A."/>
            <person name="Sharon I."/>
            <person name="Castelle C.J."/>
            <person name="Probst A.J."/>
            <person name="Thomas B.C."/>
            <person name="Singh A."/>
            <person name="Wilkins M.J."/>
            <person name="Karaoz U."/>
            <person name="Brodie E.L."/>
            <person name="Williams K.H."/>
            <person name="Hubbard S.S."/>
            <person name="Banfield J.F."/>
        </authorList>
    </citation>
    <scope>NUCLEOTIDE SEQUENCE [LARGE SCALE GENOMIC DNA]</scope>
</reference>
<dbReference type="NCBIfam" id="NF004363">
    <property type="entry name" value="PRK05738.2-4"/>
    <property type="match status" value="1"/>
</dbReference>
<keyword evidence="2 5" id="KW-0689">Ribosomal protein</keyword>
<comment type="caution">
    <text evidence="5">The sequence shown here is derived from an EMBL/GenBank/DDBJ whole genome shotgun (WGS) entry which is preliminary data.</text>
</comment>
<organism evidence="5 6">
    <name type="scientific">Candidatus Giovannonibacteria bacterium RIFCSPHIGHO2_02_42_15</name>
    <dbReference type="NCBI Taxonomy" id="1798329"/>
    <lineage>
        <taxon>Bacteria</taxon>
        <taxon>Candidatus Giovannoniibacteriota</taxon>
    </lineage>
</organism>
<gene>
    <name evidence="5" type="ORF">A2Z53_02330</name>
</gene>
<dbReference type="GO" id="GO:0005840">
    <property type="term" value="C:ribosome"/>
    <property type="evidence" value="ECO:0007669"/>
    <property type="project" value="UniProtKB-KW"/>
</dbReference>
<dbReference type="AlphaFoldDB" id="A0A1F5VK51"/>
<evidence type="ECO:0000313" key="6">
    <source>
        <dbReference type="Proteomes" id="UP000177451"/>
    </source>
</evidence>
<dbReference type="GO" id="GO:0006412">
    <property type="term" value="P:translation"/>
    <property type="evidence" value="ECO:0007669"/>
    <property type="project" value="InterPro"/>
</dbReference>
<dbReference type="Gene3D" id="3.30.70.330">
    <property type="match status" value="1"/>
</dbReference>
<dbReference type="EMBL" id="MFHH01000052">
    <property type="protein sequence ID" value="OGF63812.1"/>
    <property type="molecule type" value="Genomic_DNA"/>
</dbReference>
<sequence length="84" mass="9322">MKPIVTEKSAGYDSAGVYVFKVESSANKIEIRQAIEELYGVKVKKVNVVSVPQKSRFMKGRKGIHSGYKKAMVFLGKGEKIDIT</sequence>
<evidence type="ECO:0000256" key="4">
    <source>
        <dbReference type="ARBA" id="ARBA00035481"/>
    </source>
</evidence>
<evidence type="ECO:0000313" key="5">
    <source>
        <dbReference type="EMBL" id="OGF63812.1"/>
    </source>
</evidence>